<dbReference type="Gene3D" id="3.90.10.10">
    <property type="entry name" value="Cytochrome C3"/>
    <property type="match status" value="1"/>
</dbReference>
<dbReference type="STRING" id="364199.SAMN04489858_1104"/>
<protein>
    <submittedName>
        <fullName evidence="7">Class III cytochrome C family protein</fullName>
    </submittedName>
</protein>
<dbReference type="SUPFAM" id="SSF48695">
    <property type="entry name" value="Multiheme cytochromes"/>
    <property type="match status" value="1"/>
</dbReference>
<evidence type="ECO:0000256" key="4">
    <source>
        <dbReference type="ARBA" id="ARBA00022982"/>
    </source>
</evidence>
<evidence type="ECO:0000256" key="2">
    <source>
        <dbReference type="ARBA" id="ARBA00022617"/>
    </source>
</evidence>
<evidence type="ECO:0000313" key="8">
    <source>
        <dbReference type="Proteomes" id="UP000199180"/>
    </source>
</evidence>
<dbReference type="AlphaFoldDB" id="A0A1I0H463"/>
<sequence>MRLPRFIAAAALVLTMLIVLGHPWSPGDRAPRFGGQHAVLPMRFSHDDHAGQACHDCHHEFVERRSGPPCMTCHVTDRTVAARLQQQFHDLCQGCHTETLHAGQDSGPTRQCRACHVPDHDF</sequence>
<keyword evidence="3" id="KW-0479">Metal-binding</keyword>
<dbReference type="Proteomes" id="UP000199180">
    <property type="component" value="Unassembled WGS sequence"/>
</dbReference>
<keyword evidence="5" id="KW-0408">Iron</keyword>
<dbReference type="RefSeq" id="WP_175479902.1">
    <property type="nucleotide sequence ID" value="NZ_FOHO01000010.1"/>
</dbReference>
<keyword evidence="1" id="KW-0813">Transport</keyword>
<dbReference type="CDD" id="cd08168">
    <property type="entry name" value="Cytochrom_C3"/>
    <property type="match status" value="1"/>
</dbReference>
<keyword evidence="4" id="KW-0249">Electron transport</keyword>
<evidence type="ECO:0000256" key="1">
    <source>
        <dbReference type="ARBA" id="ARBA00022448"/>
    </source>
</evidence>
<dbReference type="GO" id="GO:0020037">
    <property type="term" value="F:heme binding"/>
    <property type="evidence" value="ECO:0007669"/>
    <property type="project" value="InterPro"/>
</dbReference>
<dbReference type="GO" id="GO:0009055">
    <property type="term" value="F:electron transfer activity"/>
    <property type="evidence" value="ECO:0007669"/>
    <property type="project" value="InterPro"/>
</dbReference>
<name>A0A1I0H463_9RHOB</name>
<dbReference type="GO" id="GO:0046872">
    <property type="term" value="F:metal ion binding"/>
    <property type="evidence" value="ECO:0007669"/>
    <property type="project" value="UniProtKB-KW"/>
</dbReference>
<feature type="domain" description="Class III cytochrome C" evidence="6">
    <location>
        <begin position="38"/>
        <end position="116"/>
    </location>
</feature>
<evidence type="ECO:0000313" key="7">
    <source>
        <dbReference type="EMBL" id="SET78383.1"/>
    </source>
</evidence>
<accession>A0A1I0H463</accession>
<dbReference type="EMBL" id="FOHO01000010">
    <property type="protein sequence ID" value="SET78383.1"/>
    <property type="molecule type" value="Genomic_DNA"/>
</dbReference>
<dbReference type="InterPro" id="IPR036280">
    <property type="entry name" value="Multihaem_cyt_sf"/>
</dbReference>
<evidence type="ECO:0000256" key="3">
    <source>
        <dbReference type="ARBA" id="ARBA00022723"/>
    </source>
</evidence>
<evidence type="ECO:0000256" key="5">
    <source>
        <dbReference type="ARBA" id="ARBA00023004"/>
    </source>
</evidence>
<reference evidence="7 8" key="1">
    <citation type="submission" date="2016-10" db="EMBL/GenBank/DDBJ databases">
        <authorList>
            <person name="de Groot N.N."/>
        </authorList>
    </citation>
    <scope>NUCLEOTIDE SEQUENCE [LARGE SCALE GENOMIC DNA]</scope>
    <source>
        <strain evidence="7 8">DSM 17862</strain>
    </source>
</reference>
<dbReference type="InterPro" id="IPR020942">
    <property type="entry name" value="Cyt_c_III_dom"/>
</dbReference>
<organism evidence="7 8">
    <name type="scientific">Paracoccus homiensis</name>
    <dbReference type="NCBI Taxonomy" id="364199"/>
    <lineage>
        <taxon>Bacteria</taxon>
        <taxon>Pseudomonadati</taxon>
        <taxon>Pseudomonadota</taxon>
        <taxon>Alphaproteobacteria</taxon>
        <taxon>Rhodobacterales</taxon>
        <taxon>Paracoccaceae</taxon>
        <taxon>Paracoccus</taxon>
    </lineage>
</organism>
<keyword evidence="2" id="KW-0349">Heme</keyword>
<dbReference type="Pfam" id="PF02085">
    <property type="entry name" value="Cytochrom_CIII"/>
    <property type="match status" value="1"/>
</dbReference>
<proteinExistence type="predicted"/>
<gene>
    <name evidence="7" type="ORF">SAMN04489858_1104</name>
</gene>
<evidence type="ECO:0000259" key="6">
    <source>
        <dbReference type="Pfam" id="PF02085"/>
    </source>
</evidence>
<keyword evidence="8" id="KW-1185">Reference proteome</keyword>